<accession>A0A830H712</accession>
<dbReference type="SMART" id="SM01047">
    <property type="entry name" value="C1_4"/>
    <property type="match status" value="1"/>
</dbReference>
<dbReference type="InterPro" id="IPR012170">
    <property type="entry name" value="TFIIH_SSL1/p44"/>
</dbReference>
<dbReference type="GO" id="GO:0008270">
    <property type="term" value="F:zinc ion binding"/>
    <property type="evidence" value="ECO:0007669"/>
    <property type="project" value="InterPro"/>
</dbReference>
<dbReference type="GO" id="GO:0006289">
    <property type="term" value="P:nucleotide-excision repair"/>
    <property type="evidence" value="ECO:0007669"/>
    <property type="project" value="InterPro"/>
</dbReference>
<dbReference type="NCBIfam" id="TIGR00622">
    <property type="entry name" value="ssl1"/>
    <property type="match status" value="1"/>
</dbReference>
<organism evidence="5 6">
    <name type="scientific">Pycnococcus provasolii</name>
    <dbReference type="NCBI Taxonomy" id="41880"/>
    <lineage>
        <taxon>Eukaryota</taxon>
        <taxon>Viridiplantae</taxon>
        <taxon>Chlorophyta</taxon>
        <taxon>Pseudoscourfieldiophyceae</taxon>
        <taxon>Pseudoscourfieldiales</taxon>
        <taxon>Pycnococcaceae</taxon>
        <taxon>Pycnococcus</taxon>
    </lineage>
</organism>
<dbReference type="InterPro" id="IPR004595">
    <property type="entry name" value="TFIIH_C1-like_dom"/>
</dbReference>
<evidence type="ECO:0000259" key="4">
    <source>
        <dbReference type="SMART" id="SM01047"/>
    </source>
</evidence>
<evidence type="ECO:0000313" key="6">
    <source>
        <dbReference type="Proteomes" id="UP000660262"/>
    </source>
</evidence>
<dbReference type="GO" id="GO:0000439">
    <property type="term" value="C:transcription factor TFIIH core complex"/>
    <property type="evidence" value="ECO:0007669"/>
    <property type="project" value="InterPro"/>
</dbReference>
<gene>
    <name evidence="5" type="ORF">PPROV_000158000</name>
</gene>
<keyword evidence="6" id="KW-1185">Reference proteome</keyword>
<dbReference type="Proteomes" id="UP000660262">
    <property type="component" value="Unassembled WGS sequence"/>
</dbReference>
<evidence type="ECO:0000313" key="5">
    <source>
        <dbReference type="EMBL" id="GHP02825.1"/>
    </source>
</evidence>
<protein>
    <recommendedName>
        <fullName evidence="4">TFIIH C1-like domain-containing protein</fullName>
    </recommendedName>
</protein>
<dbReference type="PANTHER" id="PTHR12695:SF2">
    <property type="entry name" value="GENERAL TRANSCRIPTION FACTOR IIH SUBUNIT 2-RELATED"/>
    <property type="match status" value="1"/>
</dbReference>
<keyword evidence="1" id="KW-0479">Metal-binding</keyword>
<reference evidence="5" key="1">
    <citation type="submission" date="2020-10" db="EMBL/GenBank/DDBJ databases">
        <title>Unveiling of a novel bifunctional photoreceptor, Dualchrome1, isolated from a cosmopolitan green alga.</title>
        <authorList>
            <person name="Suzuki S."/>
            <person name="Kawachi M."/>
        </authorList>
    </citation>
    <scope>NUCLEOTIDE SEQUENCE</scope>
    <source>
        <strain evidence="5">NIES 2893</strain>
    </source>
</reference>
<sequence length="438" mass="47073">MMEADEPLEHDNDGTNGDGGDFNDEDLWEAQEISYEKLYLLGDNDNEGGDNANENGDGSTTFYSLIKKKRRVRLATSSSSAAAAASAASRVGGGLIRYLVVGVDFSAAMGERDADYRHPSKVGQVLTSLERFLIAFGDANPLAHFGFLVARNGLAKRVHELSPDKHMQCLKLRQSLLGSGSIDDHENAGCYGDFSLQNVLACALSSLSGFPAWGRRECVIVAAALSTCDPGDVFSVVEKCRKERVRVSIIGLGAEVFAFQRVCQRTGGTYAVARNGEHLQELLAAHVPPPPADAGSAEATPRLLNMGFPRLTRPLPGSAAFLVGKAGVLHAGEYHTCPRCRARTTGGALPQTCQVCDLFMASAAHLSRTYHHLDPLTPYVEEASEGAPEPRVSSSRCFGCCAPLQAKRALVCPKCRHRFCFDCDDLAREALHVCPGCL</sequence>
<dbReference type="GO" id="GO:0006351">
    <property type="term" value="P:DNA-templated transcription"/>
    <property type="evidence" value="ECO:0007669"/>
    <property type="project" value="InterPro"/>
</dbReference>
<dbReference type="SUPFAM" id="SSF57889">
    <property type="entry name" value="Cysteine-rich domain"/>
    <property type="match status" value="1"/>
</dbReference>
<proteinExistence type="predicted"/>
<dbReference type="OrthoDB" id="284275at2759"/>
<dbReference type="Gene3D" id="3.30.40.10">
    <property type="entry name" value="Zinc/RING finger domain, C3HC4 (zinc finger)"/>
    <property type="match status" value="1"/>
</dbReference>
<evidence type="ECO:0000256" key="1">
    <source>
        <dbReference type="ARBA" id="ARBA00022723"/>
    </source>
</evidence>
<dbReference type="Pfam" id="PF04056">
    <property type="entry name" value="Ssl1"/>
    <property type="match status" value="1"/>
</dbReference>
<evidence type="ECO:0000256" key="3">
    <source>
        <dbReference type="SAM" id="MobiDB-lite"/>
    </source>
</evidence>
<comment type="caution">
    <text evidence="5">The sequence shown here is derived from an EMBL/GenBank/DDBJ whole genome shotgun (WGS) entry which is preliminary data.</text>
</comment>
<dbReference type="PANTHER" id="PTHR12695">
    <property type="entry name" value="GENERAL TRANSCRIPTION FACTOR IIH SUBUNIT 2"/>
    <property type="match status" value="1"/>
</dbReference>
<dbReference type="InterPro" id="IPR046349">
    <property type="entry name" value="C1-like_sf"/>
</dbReference>
<dbReference type="GO" id="GO:0005675">
    <property type="term" value="C:transcription factor TFIIH holo complex"/>
    <property type="evidence" value="ECO:0007669"/>
    <property type="project" value="TreeGrafter"/>
</dbReference>
<name>A0A830H712_9CHLO</name>
<dbReference type="AlphaFoldDB" id="A0A830H712"/>
<dbReference type="Gene3D" id="3.40.50.410">
    <property type="entry name" value="von Willebrand factor, type A domain"/>
    <property type="match status" value="1"/>
</dbReference>
<feature type="region of interest" description="Disordered" evidence="3">
    <location>
        <begin position="1"/>
        <end position="24"/>
    </location>
</feature>
<dbReference type="GO" id="GO:0006357">
    <property type="term" value="P:regulation of transcription by RNA polymerase II"/>
    <property type="evidence" value="ECO:0007669"/>
    <property type="project" value="TreeGrafter"/>
</dbReference>
<keyword evidence="2" id="KW-0862">Zinc</keyword>
<dbReference type="InterPro" id="IPR013083">
    <property type="entry name" value="Znf_RING/FYVE/PHD"/>
</dbReference>
<dbReference type="InterPro" id="IPR036465">
    <property type="entry name" value="vWFA_dom_sf"/>
</dbReference>
<dbReference type="EMBL" id="BNJQ01000004">
    <property type="protein sequence ID" value="GHP02825.1"/>
    <property type="molecule type" value="Genomic_DNA"/>
</dbReference>
<evidence type="ECO:0000256" key="2">
    <source>
        <dbReference type="ARBA" id="ARBA00022833"/>
    </source>
</evidence>
<feature type="domain" description="TFIIH C1-like" evidence="4">
    <location>
        <begin position="396"/>
        <end position="438"/>
    </location>
</feature>
<dbReference type="InterPro" id="IPR007198">
    <property type="entry name" value="Ssl1-like"/>
</dbReference>